<protein>
    <recommendedName>
        <fullName evidence="5">Glutamate--cysteine ligase EgtA</fullName>
        <ecNumber evidence="5">6.3.2.2</ecNumber>
    </recommendedName>
    <alternativeName>
        <fullName evidence="5">Gamma-glutamylcysteine synthase</fullName>
        <shortName evidence="5">GCS</shortName>
        <shortName evidence="5">Gamma-ECS</shortName>
    </alternativeName>
</protein>
<dbReference type="SUPFAM" id="SSF55931">
    <property type="entry name" value="Glutamine synthetase/guanido kinase"/>
    <property type="match status" value="1"/>
</dbReference>
<dbReference type="EC" id="6.3.2.2" evidence="5"/>
<dbReference type="Proteomes" id="UP001499930">
    <property type="component" value="Unassembled WGS sequence"/>
</dbReference>
<evidence type="ECO:0000256" key="6">
    <source>
        <dbReference type="PIRNR" id="PIRNR017901"/>
    </source>
</evidence>
<dbReference type="PIRSF" id="PIRSF017901">
    <property type="entry name" value="GCL"/>
    <property type="match status" value="1"/>
</dbReference>
<feature type="compositionally biased region" description="Basic and acidic residues" evidence="7">
    <location>
        <begin position="267"/>
        <end position="278"/>
    </location>
</feature>
<name>A0ABP6LHM6_9ACTN</name>
<keyword evidence="1 5" id="KW-0436">Ligase</keyword>
<evidence type="ECO:0000313" key="9">
    <source>
        <dbReference type="Proteomes" id="UP001499930"/>
    </source>
</evidence>
<comment type="caution">
    <text evidence="8">The sequence shown here is derived from an EMBL/GenBank/DDBJ whole genome shotgun (WGS) entry which is preliminary data.</text>
</comment>
<dbReference type="RefSeq" id="WP_344908380.1">
    <property type="nucleotide sequence ID" value="NZ_BAAAWD010000032.1"/>
</dbReference>
<evidence type="ECO:0000256" key="5">
    <source>
        <dbReference type="HAMAP-Rule" id="MF_02034"/>
    </source>
</evidence>
<feature type="compositionally biased region" description="Gly residues" evidence="7">
    <location>
        <begin position="325"/>
        <end position="338"/>
    </location>
</feature>
<dbReference type="EMBL" id="BAAAWD010000032">
    <property type="protein sequence ID" value="GAA3042422.1"/>
    <property type="molecule type" value="Genomic_DNA"/>
</dbReference>
<dbReference type="InterPro" id="IPR017809">
    <property type="entry name" value="EgtA_Actinobacteria"/>
</dbReference>
<accession>A0ABP6LHM6</accession>
<evidence type="ECO:0000256" key="4">
    <source>
        <dbReference type="ARBA" id="ARBA00048819"/>
    </source>
</evidence>
<proteinExistence type="inferred from homology"/>
<dbReference type="InterPro" id="IPR035434">
    <property type="entry name" value="GCL_bact_plant"/>
</dbReference>
<dbReference type="PANTHER" id="PTHR34378:SF1">
    <property type="entry name" value="GLUTAMATE--CYSTEINE LIGASE, CHLOROPLASTIC"/>
    <property type="match status" value="1"/>
</dbReference>
<dbReference type="Gene3D" id="3.30.590.20">
    <property type="match status" value="2"/>
</dbReference>
<keyword evidence="3 5" id="KW-0067">ATP-binding</keyword>
<reference evidence="9" key="1">
    <citation type="journal article" date="2019" name="Int. J. Syst. Evol. Microbiol.">
        <title>The Global Catalogue of Microorganisms (GCM) 10K type strain sequencing project: providing services to taxonomists for standard genome sequencing and annotation.</title>
        <authorList>
            <consortium name="The Broad Institute Genomics Platform"/>
            <consortium name="The Broad Institute Genome Sequencing Center for Infectious Disease"/>
            <person name="Wu L."/>
            <person name="Ma J."/>
        </authorList>
    </citation>
    <scope>NUCLEOTIDE SEQUENCE [LARGE SCALE GENOMIC DNA]</scope>
    <source>
        <strain evidence="9">JCM 3106</strain>
    </source>
</reference>
<keyword evidence="9" id="KW-1185">Reference proteome</keyword>
<evidence type="ECO:0000256" key="3">
    <source>
        <dbReference type="ARBA" id="ARBA00022840"/>
    </source>
</evidence>
<comment type="pathway">
    <text evidence="5">Amino-acid biosynthesis; ergothioneine biosynthesis.</text>
</comment>
<dbReference type="InterPro" id="IPR006336">
    <property type="entry name" value="GCS2"/>
</dbReference>
<comment type="function">
    <text evidence="5">Catalyzes the synthesis of gamma-glutamylcysteine (gamma-GC). This compound is used as substrate for the biosynthesis of the low-molecular thiol compound ergothioneine.</text>
</comment>
<evidence type="ECO:0000313" key="8">
    <source>
        <dbReference type="EMBL" id="GAA3042422.1"/>
    </source>
</evidence>
<feature type="compositionally biased region" description="Basic and acidic residues" evidence="7">
    <location>
        <begin position="294"/>
        <end position="324"/>
    </location>
</feature>
<dbReference type="HAMAP" id="MF_02034">
    <property type="entry name" value="EgtA"/>
    <property type="match status" value="1"/>
</dbReference>
<evidence type="ECO:0000256" key="1">
    <source>
        <dbReference type="ARBA" id="ARBA00022598"/>
    </source>
</evidence>
<keyword evidence="2 5" id="KW-0547">Nucleotide-binding</keyword>
<evidence type="ECO:0000256" key="2">
    <source>
        <dbReference type="ARBA" id="ARBA00022741"/>
    </source>
</evidence>
<dbReference type="PANTHER" id="PTHR34378">
    <property type="entry name" value="GLUTAMATE--CYSTEINE LIGASE, CHLOROPLASTIC"/>
    <property type="match status" value="1"/>
</dbReference>
<comment type="catalytic activity">
    <reaction evidence="4 5 6">
        <text>L-cysteine + L-glutamate + ATP = gamma-L-glutamyl-L-cysteine + ADP + phosphate + H(+)</text>
        <dbReference type="Rhea" id="RHEA:13285"/>
        <dbReference type="ChEBI" id="CHEBI:15378"/>
        <dbReference type="ChEBI" id="CHEBI:29985"/>
        <dbReference type="ChEBI" id="CHEBI:30616"/>
        <dbReference type="ChEBI" id="CHEBI:35235"/>
        <dbReference type="ChEBI" id="CHEBI:43474"/>
        <dbReference type="ChEBI" id="CHEBI:58173"/>
        <dbReference type="ChEBI" id="CHEBI:456216"/>
        <dbReference type="EC" id="6.3.2.2"/>
    </reaction>
</comment>
<dbReference type="Pfam" id="PF04107">
    <property type="entry name" value="GCS2"/>
    <property type="match status" value="1"/>
</dbReference>
<dbReference type="InterPro" id="IPR014746">
    <property type="entry name" value="Gln_synth/guanido_kin_cat_dom"/>
</dbReference>
<comment type="similarity">
    <text evidence="5 6">Belongs to the glutamate--cysteine ligase type 2 family. EgtA subfamily.</text>
</comment>
<evidence type="ECO:0000256" key="7">
    <source>
        <dbReference type="SAM" id="MobiDB-lite"/>
    </source>
</evidence>
<sequence length="515" mass="54237">MTGLATENTLVRDVADVEAFARRCFSGSPGDLLGVELEFLVFDRTAPARQVPIARIADALPPLPGGSVVTFEPGGQLELSGPPGPLPGAIARLTSDVEAVREALREVGLVLAGVGLDPLRPAWRQLRLPRYEAMAEFLGAPYGALMMCSTASIQVNLDLGPDPAVRWERAHLLGPVLVAAFACSPLSGSRPCGWMSGRQAVWERLDPTRTAAVPTTGDPADAWAEYLLDARVMAVREPSEREVPGADGNGSGNGSRERNGSRGGNGSREENGQRDGNGRHGGSGPGGARRRGNAAHDPDAHGRDAHDGGGHSRDVHGRGDHDRGGPNGHGGHLPGGVGDHADGVRYRTVRDGSTFRDLLATSRRPPTLEDLAYHATTLFPPVRPRGWLEIRYLDAQDPAGWQVCAAVTHALVTDDRAADAALAAAEPCAGVAGMWPRAGRRGLAEPRLRDAADGCFRAALEALPRLGASPELVRDVAAFADRHVSPGRSPAVDLLELVRGPEGRLPAWLAGEGRA</sequence>
<organism evidence="8 9">
    <name type="scientific">Streptosporangium longisporum</name>
    <dbReference type="NCBI Taxonomy" id="46187"/>
    <lineage>
        <taxon>Bacteria</taxon>
        <taxon>Bacillati</taxon>
        <taxon>Actinomycetota</taxon>
        <taxon>Actinomycetes</taxon>
        <taxon>Streptosporangiales</taxon>
        <taxon>Streptosporangiaceae</taxon>
        <taxon>Streptosporangium</taxon>
    </lineage>
</organism>
<feature type="region of interest" description="Disordered" evidence="7">
    <location>
        <begin position="237"/>
        <end position="343"/>
    </location>
</feature>
<gene>
    <name evidence="5" type="primary">egtA</name>
    <name evidence="8" type="ORF">GCM10017559_84320</name>
</gene>